<dbReference type="AlphaFoldDB" id="A0A1A8HAU5"/>
<proteinExistence type="predicted"/>
<feature type="non-terminal residue" evidence="2">
    <location>
        <position position="1"/>
    </location>
</feature>
<gene>
    <name evidence="2" type="primary">PRKAG2</name>
</gene>
<dbReference type="GO" id="GO:0016301">
    <property type="term" value="F:kinase activity"/>
    <property type="evidence" value="ECO:0007669"/>
    <property type="project" value="UniProtKB-KW"/>
</dbReference>
<feature type="compositionally biased region" description="Basic and acidic residues" evidence="1">
    <location>
        <begin position="11"/>
        <end position="20"/>
    </location>
</feature>
<evidence type="ECO:0000256" key="1">
    <source>
        <dbReference type="SAM" id="MobiDB-lite"/>
    </source>
</evidence>
<organism evidence="2">
    <name type="scientific">Nothobranchius korthausae</name>
    <dbReference type="NCBI Taxonomy" id="1143690"/>
    <lineage>
        <taxon>Eukaryota</taxon>
        <taxon>Metazoa</taxon>
        <taxon>Chordata</taxon>
        <taxon>Craniata</taxon>
        <taxon>Vertebrata</taxon>
        <taxon>Euteleostomi</taxon>
        <taxon>Actinopterygii</taxon>
        <taxon>Neopterygii</taxon>
        <taxon>Teleostei</taxon>
        <taxon>Neoteleostei</taxon>
        <taxon>Acanthomorphata</taxon>
        <taxon>Ovalentaria</taxon>
        <taxon>Atherinomorphae</taxon>
        <taxon>Cyprinodontiformes</taxon>
        <taxon>Nothobranchiidae</taxon>
        <taxon>Nothobranchius</taxon>
    </lineage>
</organism>
<reference evidence="2" key="2">
    <citation type="submission" date="2016-06" db="EMBL/GenBank/DDBJ databases">
        <title>The genome of a short-lived fish provides insights into sex chromosome evolution and the genetic control of aging.</title>
        <authorList>
            <person name="Reichwald K."/>
            <person name="Felder M."/>
            <person name="Petzold A."/>
            <person name="Koch P."/>
            <person name="Groth M."/>
            <person name="Platzer M."/>
        </authorList>
    </citation>
    <scope>NUCLEOTIDE SEQUENCE</scope>
    <source>
        <tissue evidence="2">Brain</tissue>
    </source>
</reference>
<protein>
    <submittedName>
        <fullName evidence="2">Protein kinase, AMP-activated, gamma 2 non-catalytic subunit</fullName>
    </submittedName>
</protein>
<sequence>RRGASRGGTSDGEKQGRETAESSTPGQKTEGI</sequence>
<keyword evidence="2" id="KW-0418">Kinase</keyword>
<keyword evidence="2" id="KW-0808">Transferase</keyword>
<reference evidence="2" key="1">
    <citation type="submission" date="2016-05" db="EMBL/GenBank/DDBJ databases">
        <authorList>
            <person name="Lavstsen T."/>
            <person name="Jespersen J.S."/>
        </authorList>
    </citation>
    <scope>NUCLEOTIDE SEQUENCE</scope>
    <source>
        <tissue evidence="2">Brain</tissue>
    </source>
</reference>
<feature type="compositionally biased region" description="Gly residues" evidence="1">
    <location>
        <begin position="1"/>
        <end position="10"/>
    </location>
</feature>
<evidence type="ECO:0000313" key="2">
    <source>
        <dbReference type="EMBL" id="SBQ80608.1"/>
    </source>
</evidence>
<feature type="non-terminal residue" evidence="2">
    <location>
        <position position="32"/>
    </location>
</feature>
<feature type="region of interest" description="Disordered" evidence="1">
    <location>
        <begin position="1"/>
        <end position="32"/>
    </location>
</feature>
<name>A0A1A8HAU5_9TELE</name>
<feature type="compositionally biased region" description="Polar residues" evidence="1">
    <location>
        <begin position="21"/>
        <end position="32"/>
    </location>
</feature>
<dbReference type="EMBL" id="HAEC01012391">
    <property type="protein sequence ID" value="SBQ80608.1"/>
    <property type="molecule type" value="Transcribed_RNA"/>
</dbReference>
<accession>A0A1A8HAU5</accession>